<evidence type="ECO:0000256" key="1">
    <source>
        <dbReference type="SAM" id="SignalP"/>
    </source>
</evidence>
<sequence length="221" mass="25343">MIFGTVSIERIFLILLVTIGCFAKSETLFKLECNSEIDKSCTLSSKEDGEVKAKHVICIDNECKESLLFSDNHIFACQQLTKKSGDCQKIQIKNVQPFQSALNDLYQTNMEQQTNSENMNLNSLSDIDQLTNPIIRLFEAKRNLPFEALNYGRKRRSLPFEVLNYGKRSLNQNCDCSNQLKRALPYESILYGKRAIPFESLNYGKRAFIPIDGYIMGKREE</sequence>
<dbReference type="OrthoDB" id="9977562at2759"/>
<evidence type="ECO:0000313" key="2">
    <source>
        <dbReference type="EMBL" id="CAF1022000.1"/>
    </source>
</evidence>
<dbReference type="Proteomes" id="UP000663879">
    <property type="component" value="Unassembled WGS sequence"/>
</dbReference>
<evidence type="ECO:0000313" key="3">
    <source>
        <dbReference type="Proteomes" id="UP000663879"/>
    </source>
</evidence>
<name>A0A814IC97_9BILA</name>
<dbReference type="EMBL" id="CAJNOC010004442">
    <property type="protein sequence ID" value="CAF1022000.1"/>
    <property type="molecule type" value="Genomic_DNA"/>
</dbReference>
<feature type="chain" id="PRO_5032957208" evidence="1">
    <location>
        <begin position="24"/>
        <end position="221"/>
    </location>
</feature>
<organism evidence="2 3">
    <name type="scientific">Brachionus calyciflorus</name>
    <dbReference type="NCBI Taxonomy" id="104777"/>
    <lineage>
        <taxon>Eukaryota</taxon>
        <taxon>Metazoa</taxon>
        <taxon>Spiralia</taxon>
        <taxon>Gnathifera</taxon>
        <taxon>Rotifera</taxon>
        <taxon>Eurotatoria</taxon>
        <taxon>Monogononta</taxon>
        <taxon>Pseudotrocha</taxon>
        <taxon>Ploima</taxon>
        <taxon>Brachionidae</taxon>
        <taxon>Brachionus</taxon>
    </lineage>
</organism>
<keyword evidence="1" id="KW-0732">Signal</keyword>
<keyword evidence="3" id="KW-1185">Reference proteome</keyword>
<feature type="signal peptide" evidence="1">
    <location>
        <begin position="1"/>
        <end position="23"/>
    </location>
</feature>
<proteinExistence type="predicted"/>
<protein>
    <submittedName>
        <fullName evidence="2">Uncharacterized protein</fullName>
    </submittedName>
</protein>
<reference evidence="2" key="1">
    <citation type="submission" date="2021-02" db="EMBL/GenBank/DDBJ databases">
        <authorList>
            <person name="Nowell W R."/>
        </authorList>
    </citation>
    <scope>NUCLEOTIDE SEQUENCE</scope>
    <source>
        <strain evidence="2">Ploen Becks lab</strain>
    </source>
</reference>
<gene>
    <name evidence="2" type="ORF">OXX778_LOCUS17427</name>
</gene>
<accession>A0A814IC97</accession>
<comment type="caution">
    <text evidence="2">The sequence shown here is derived from an EMBL/GenBank/DDBJ whole genome shotgun (WGS) entry which is preliminary data.</text>
</comment>
<dbReference type="AlphaFoldDB" id="A0A814IC97"/>